<name>A0ABQ8V1S0_9EUKA</name>
<evidence type="ECO:0000256" key="1">
    <source>
        <dbReference type="ARBA" id="ARBA00000868"/>
    </source>
</evidence>
<dbReference type="PANTHER" id="PTHR32315:SF3">
    <property type="entry name" value="ADENINE PHOSPHORIBOSYLTRANSFERASE"/>
    <property type="match status" value="1"/>
</dbReference>
<dbReference type="NCBIfam" id="TIGR01090">
    <property type="entry name" value="apt"/>
    <property type="match status" value="1"/>
</dbReference>
<protein>
    <recommendedName>
        <fullName evidence="6">adenine phosphoribosyltransferase</fullName>
        <ecNumber evidence="6">2.4.2.7</ecNumber>
    </recommendedName>
</protein>
<dbReference type="EMBL" id="JAPMOS010000001">
    <property type="protein sequence ID" value="KAJ4463020.1"/>
    <property type="molecule type" value="Genomic_DNA"/>
</dbReference>
<dbReference type="Gene3D" id="3.40.50.2020">
    <property type="match status" value="1"/>
</dbReference>
<evidence type="ECO:0000256" key="7">
    <source>
        <dbReference type="ARBA" id="ARBA00022490"/>
    </source>
</evidence>
<evidence type="ECO:0000256" key="8">
    <source>
        <dbReference type="ARBA" id="ARBA00022676"/>
    </source>
</evidence>
<sequence length="182" mass="19412">MASPLDLAHYIRSIPDFPKKGINFRDITTLLSDGPAFRECIDQLAAKLGHLGATKVVCAEARGFIFGAALAYKLGIGFVPVRKPGKLPARTISVTYALEYGTDTLHMHADALAAGERVIVLDDLLATGGTCRAILQMILMQHAIPVGVGFLIELDALGGRAKLIEGLACSPLIDSLIHYTSE</sequence>
<comment type="function">
    <text evidence="2">Catalyzes a salvage reaction resulting in the formation of AMP, that is energically less costly than de novo synthesis.</text>
</comment>
<evidence type="ECO:0000259" key="11">
    <source>
        <dbReference type="Pfam" id="PF00156"/>
    </source>
</evidence>
<evidence type="ECO:0000256" key="2">
    <source>
        <dbReference type="ARBA" id="ARBA00003968"/>
    </source>
</evidence>
<feature type="domain" description="Phosphoribosyltransferase" evidence="11">
    <location>
        <begin position="37"/>
        <end position="139"/>
    </location>
</feature>
<comment type="catalytic activity">
    <reaction evidence="1">
        <text>AMP + diphosphate = 5-phospho-alpha-D-ribose 1-diphosphate + adenine</text>
        <dbReference type="Rhea" id="RHEA:16609"/>
        <dbReference type="ChEBI" id="CHEBI:16708"/>
        <dbReference type="ChEBI" id="CHEBI:33019"/>
        <dbReference type="ChEBI" id="CHEBI:58017"/>
        <dbReference type="ChEBI" id="CHEBI:456215"/>
        <dbReference type="EC" id="2.4.2.7"/>
    </reaction>
</comment>
<comment type="similarity">
    <text evidence="5">Belongs to the purine/pyrimidine phosphoribosyltransferase family.</text>
</comment>
<dbReference type="NCBIfam" id="NF002634">
    <property type="entry name" value="PRK02304.1-3"/>
    <property type="match status" value="1"/>
</dbReference>
<organism evidence="12 13">
    <name type="scientific">Paratrimastix pyriformis</name>
    <dbReference type="NCBI Taxonomy" id="342808"/>
    <lineage>
        <taxon>Eukaryota</taxon>
        <taxon>Metamonada</taxon>
        <taxon>Preaxostyla</taxon>
        <taxon>Paratrimastigidae</taxon>
        <taxon>Paratrimastix</taxon>
    </lineage>
</organism>
<evidence type="ECO:0000256" key="4">
    <source>
        <dbReference type="ARBA" id="ARBA00004659"/>
    </source>
</evidence>
<dbReference type="Proteomes" id="UP001141327">
    <property type="component" value="Unassembled WGS sequence"/>
</dbReference>
<dbReference type="CDD" id="cd06223">
    <property type="entry name" value="PRTases_typeI"/>
    <property type="match status" value="1"/>
</dbReference>
<dbReference type="InterPro" id="IPR029057">
    <property type="entry name" value="PRTase-like"/>
</dbReference>
<keyword evidence="8 12" id="KW-0328">Glycosyltransferase</keyword>
<evidence type="ECO:0000256" key="5">
    <source>
        <dbReference type="ARBA" id="ARBA00008391"/>
    </source>
</evidence>
<accession>A0ABQ8V1S0</accession>
<evidence type="ECO:0000256" key="9">
    <source>
        <dbReference type="ARBA" id="ARBA00022679"/>
    </source>
</evidence>
<keyword evidence="7" id="KW-0963">Cytoplasm</keyword>
<dbReference type="GO" id="GO:0016757">
    <property type="term" value="F:glycosyltransferase activity"/>
    <property type="evidence" value="ECO:0007669"/>
    <property type="project" value="UniProtKB-KW"/>
</dbReference>
<comment type="pathway">
    <text evidence="4">Purine metabolism; AMP biosynthesis via salvage pathway; AMP from adenine: step 1/1.</text>
</comment>
<dbReference type="InterPro" id="IPR000836">
    <property type="entry name" value="PRTase_dom"/>
</dbReference>
<comment type="subcellular location">
    <subcellularLocation>
        <location evidence="3">Cytoplasm</location>
    </subcellularLocation>
</comment>
<dbReference type="Pfam" id="PF00156">
    <property type="entry name" value="Pribosyltran"/>
    <property type="match status" value="1"/>
</dbReference>
<gene>
    <name evidence="12" type="ORF">PAPYR_262</name>
</gene>
<dbReference type="PANTHER" id="PTHR32315">
    <property type="entry name" value="ADENINE PHOSPHORIBOSYLTRANSFERASE"/>
    <property type="match status" value="1"/>
</dbReference>
<keyword evidence="10" id="KW-0660">Purine salvage</keyword>
<comment type="caution">
    <text evidence="12">The sequence shown here is derived from an EMBL/GenBank/DDBJ whole genome shotgun (WGS) entry which is preliminary data.</text>
</comment>
<dbReference type="SUPFAM" id="SSF53271">
    <property type="entry name" value="PRTase-like"/>
    <property type="match status" value="1"/>
</dbReference>
<evidence type="ECO:0000256" key="6">
    <source>
        <dbReference type="ARBA" id="ARBA00011893"/>
    </source>
</evidence>
<evidence type="ECO:0000256" key="10">
    <source>
        <dbReference type="ARBA" id="ARBA00022726"/>
    </source>
</evidence>
<keyword evidence="13" id="KW-1185">Reference proteome</keyword>
<evidence type="ECO:0000313" key="12">
    <source>
        <dbReference type="EMBL" id="KAJ4463020.1"/>
    </source>
</evidence>
<dbReference type="HAMAP" id="MF_00004">
    <property type="entry name" value="Aden_phosphoribosyltr"/>
    <property type="match status" value="1"/>
</dbReference>
<dbReference type="InterPro" id="IPR050054">
    <property type="entry name" value="UPRTase/APRTase"/>
</dbReference>
<keyword evidence="9" id="KW-0808">Transferase</keyword>
<dbReference type="InterPro" id="IPR005764">
    <property type="entry name" value="Ade_phspho_trans"/>
</dbReference>
<dbReference type="NCBIfam" id="NF002636">
    <property type="entry name" value="PRK02304.1-5"/>
    <property type="match status" value="1"/>
</dbReference>
<evidence type="ECO:0000313" key="13">
    <source>
        <dbReference type="Proteomes" id="UP001141327"/>
    </source>
</evidence>
<evidence type="ECO:0000256" key="3">
    <source>
        <dbReference type="ARBA" id="ARBA00004496"/>
    </source>
</evidence>
<dbReference type="EC" id="2.4.2.7" evidence="6"/>
<proteinExistence type="inferred from homology"/>
<reference evidence="12" key="1">
    <citation type="journal article" date="2022" name="bioRxiv">
        <title>Genomics of Preaxostyla Flagellates Illuminates Evolutionary Transitions and the Path Towards Mitochondrial Loss.</title>
        <authorList>
            <person name="Novak L.V.F."/>
            <person name="Treitli S.C."/>
            <person name="Pyrih J."/>
            <person name="Halakuc P."/>
            <person name="Pipaliya S.V."/>
            <person name="Vacek V."/>
            <person name="Brzon O."/>
            <person name="Soukal P."/>
            <person name="Eme L."/>
            <person name="Dacks J.B."/>
            <person name="Karnkowska A."/>
            <person name="Elias M."/>
            <person name="Hampl V."/>
        </authorList>
    </citation>
    <scope>NUCLEOTIDE SEQUENCE</scope>
    <source>
        <strain evidence="12">RCP-MX</strain>
    </source>
</reference>